<evidence type="ECO:0000313" key="2">
    <source>
        <dbReference type="EMBL" id="QTE30472.1"/>
    </source>
</evidence>
<dbReference type="EMBL" id="CP071868">
    <property type="protein sequence ID" value="QTE30472.1"/>
    <property type="molecule type" value="Genomic_DNA"/>
</dbReference>
<name>A0A8A4ZER3_9MICO</name>
<reference evidence="2" key="1">
    <citation type="submission" date="2021-03" db="EMBL/GenBank/DDBJ databases">
        <title>Pengzhenrongella sicca gen. nov., sp. nov., a new member of suborder Micrococcineae isolated from High-Arctic tundra soil.</title>
        <authorList>
            <person name="Peng F."/>
        </authorList>
    </citation>
    <scope>NUCLEOTIDE SEQUENCE</scope>
    <source>
        <strain evidence="2">LRZ-2</strain>
    </source>
</reference>
<feature type="compositionally biased region" description="Low complexity" evidence="1">
    <location>
        <begin position="110"/>
        <end position="120"/>
    </location>
</feature>
<dbReference type="AlphaFoldDB" id="A0A8A4ZER3"/>
<keyword evidence="3" id="KW-1185">Reference proteome</keyword>
<feature type="compositionally biased region" description="Basic residues" evidence="1">
    <location>
        <begin position="91"/>
        <end position="109"/>
    </location>
</feature>
<organism evidence="2 3">
    <name type="scientific">Pengzhenrongella sicca</name>
    <dbReference type="NCBI Taxonomy" id="2819238"/>
    <lineage>
        <taxon>Bacteria</taxon>
        <taxon>Bacillati</taxon>
        <taxon>Actinomycetota</taxon>
        <taxon>Actinomycetes</taxon>
        <taxon>Micrococcales</taxon>
        <taxon>Pengzhenrongella</taxon>
    </lineage>
</organism>
<gene>
    <name evidence="2" type="ORF">J4E96_05680</name>
</gene>
<protein>
    <submittedName>
        <fullName evidence="2">Uncharacterized protein</fullName>
    </submittedName>
</protein>
<dbReference type="RefSeq" id="WP_227424811.1">
    <property type="nucleotide sequence ID" value="NZ_CP071868.1"/>
</dbReference>
<feature type="region of interest" description="Disordered" evidence="1">
    <location>
        <begin position="88"/>
        <end position="120"/>
    </location>
</feature>
<dbReference type="Proteomes" id="UP000663937">
    <property type="component" value="Chromosome"/>
</dbReference>
<sequence length="120" mass="13548">MSEQEARELTSRLAAEQRAARTELAGVYRSDWWDRAIAAEIANTWQLAREWSGEDPEAVRAEARMRDELRARYGVDVDVDAANTDPAAVRVARRARHRWGSRSRRRRGSPRAISSGSPAS</sequence>
<accession>A0A8A4ZER3</accession>
<evidence type="ECO:0000256" key="1">
    <source>
        <dbReference type="SAM" id="MobiDB-lite"/>
    </source>
</evidence>
<evidence type="ECO:0000313" key="3">
    <source>
        <dbReference type="Proteomes" id="UP000663937"/>
    </source>
</evidence>
<dbReference type="KEGG" id="psic:J4E96_05680"/>
<proteinExistence type="predicted"/>